<dbReference type="OrthoDB" id="9775482at2"/>
<proteinExistence type="predicted"/>
<evidence type="ECO:0000313" key="2">
    <source>
        <dbReference type="Proteomes" id="UP000283295"/>
    </source>
</evidence>
<reference evidence="1 2" key="1">
    <citation type="submission" date="2018-08" db="EMBL/GenBank/DDBJ databases">
        <title>A genome reference for cultivated species of the human gut microbiota.</title>
        <authorList>
            <person name="Zou Y."/>
            <person name="Xue W."/>
            <person name="Luo G."/>
        </authorList>
    </citation>
    <scope>NUCLEOTIDE SEQUENCE [LARGE SCALE GENOMIC DNA]</scope>
    <source>
        <strain evidence="1 2">AF22-21</strain>
    </source>
</reference>
<dbReference type="Proteomes" id="UP000283295">
    <property type="component" value="Unassembled WGS sequence"/>
</dbReference>
<accession>A0A3R5WMS5</accession>
<name>A0A3R5WMS5_9FIRM</name>
<protein>
    <submittedName>
        <fullName evidence="1">Uncharacterized protein</fullName>
    </submittedName>
</protein>
<organism evidence="1 2">
    <name type="scientific">Coprococcus eutactus</name>
    <dbReference type="NCBI Taxonomy" id="33043"/>
    <lineage>
        <taxon>Bacteria</taxon>
        <taxon>Bacillati</taxon>
        <taxon>Bacillota</taxon>
        <taxon>Clostridia</taxon>
        <taxon>Lachnospirales</taxon>
        <taxon>Lachnospiraceae</taxon>
        <taxon>Coprococcus</taxon>
    </lineage>
</organism>
<gene>
    <name evidence="1" type="ORF">DWX94_11180</name>
</gene>
<comment type="caution">
    <text evidence="1">The sequence shown here is derived from an EMBL/GenBank/DDBJ whole genome shotgun (WGS) entry which is preliminary data.</text>
</comment>
<evidence type="ECO:0000313" key="1">
    <source>
        <dbReference type="EMBL" id="RGS38926.1"/>
    </source>
</evidence>
<sequence length="63" mass="7494">MKKLEDMNLVDDFLMTSLICHQEYGDRSVRYMLECILNRRFGKLTVVPQQEMHLKSTVRLCES</sequence>
<dbReference type="AlphaFoldDB" id="A0A3R5WMS5"/>
<dbReference type="EMBL" id="QRVK01000034">
    <property type="protein sequence ID" value="RGS38926.1"/>
    <property type="molecule type" value="Genomic_DNA"/>
</dbReference>